<dbReference type="InterPro" id="IPR020903">
    <property type="entry name" value="ENaC_CS"/>
</dbReference>
<keyword evidence="2 11" id="KW-0813">Transport</keyword>
<gene>
    <name evidence="13" type="ORF">NP493_7g02042</name>
</gene>
<evidence type="ECO:0000313" key="13">
    <source>
        <dbReference type="EMBL" id="KAK2193724.1"/>
    </source>
</evidence>
<keyword evidence="4 11" id="KW-0812">Transmembrane</keyword>
<feature type="transmembrane region" description="Helical" evidence="12">
    <location>
        <begin position="55"/>
        <end position="76"/>
    </location>
</feature>
<reference evidence="13" key="1">
    <citation type="journal article" date="2023" name="Mol. Biol. Evol.">
        <title>Third-Generation Sequencing Reveals the Adaptive Role of the Epigenome in Three Deep-Sea Polychaetes.</title>
        <authorList>
            <person name="Perez M."/>
            <person name="Aroh O."/>
            <person name="Sun Y."/>
            <person name="Lan Y."/>
            <person name="Juniper S.K."/>
            <person name="Young C.R."/>
            <person name="Angers B."/>
            <person name="Qian P.Y."/>
        </authorList>
    </citation>
    <scope>NUCLEOTIDE SEQUENCE</scope>
    <source>
        <strain evidence="13">R07B-5</strain>
    </source>
</reference>
<evidence type="ECO:0000256" key="11">
    <source>
        <dbReference type="RuleBase" id="RU000679"/>
    </source>
</evidence>
<keyword evidence="6" id="KW-0915">Sodium</keyword>
<keyword evidence="8 12" id="KW-0472">Membrane</keyword>
<evidence type="ECO:0000256" key="10">
    <source>
        <dbReference type="ARBA" id="ARBA00023303"/>
    </source>
</evidence>
<dbReference type="GO" id="GO:0015280">
    <property type="term" value="F:ligand-gated sodium channel activity"/>
    <property type="evidence" value="ECO:0007669"/>
    <property type="project" value="TreeGrafter"/>
</dbReference>
<evidence type="ECO:0000256" key="3">
    <source>
        <dbReference type="ARBA" id="ARBA00022461"/>
    </source>
</evidence>
<dbReference type="PANTHER" id="PTHR11690">
    <property type="entry name" value="AMILORIDE-SENSITIVE SODIUM CHANNEL-RELATED"/>
    <property type="match status" value="1"/>
</dbReference>
<keyword evidence="14" id="KW-1185">Reference proteome</keyword>
<keyword evidence="3 11" id="KW-0894">Sodium channel</keyword>
<keyword evidence="9 11" id="KW-0739">Sodium transport</keyword>
<comment type="caution">
    <text evidence="13">The sequence shown here is derived from an EMBL/GenBank/DDBJ whole genome shotgun (WGS) entry which is preliminary data.</text>
</comment>
<evidence type="ECO:0000256" key="8">
    <source>
        <dbReference type="ARBA" id="ARBA00023136"/>
    </source>
</evidence>
<dbReference type="Gene3D" id="1.10.287.770">
    <property type="entry name" value="YojJ-like"/>
    <property type="match status" value="1"/>
</dbReference>
<keyword evidence="5 12" id="KW-1133">Transmembrane helix</keyword>
<organism evidence="13 14">
    <name type="scientific">Ridgeia piscesae</name>
    <name type="common">Tubeworm</name>
    <dbReference type="NCBI Taxonomy" id="27915"/>
    <lineage>
        <taxon>Eukaryota</taxon>
        <taxon>Metazoa</taxon>
        <taxon>Spiralia</taxon>
        <taxon>Lophotrochozoa</taxon>
        <taxon>Annelida</taxon>
        <taxon>Polychaeta</taxon>
        <taxon>Sedentaria</taxon>
        <taxon>Canalipalpata</taxon>
        <taxon>Sabellida</taxon>
        <taxon>Siboglinidae</taxon>
        <taxon>Ridgeia</taxon>
    </lineage>
</organism>
<dbReference type="InterPro" id="IPR001873">
    <property type="entry name" value="ENaC"/>
</dbReference>
<dbReference type="PRINTS" id="PR01078">
    <property type="entry name" value="AMINACHANNEL"/>
</dbReference>
<evidence type="ECO:0000256" key="4">
    <source>
        <dbReference type="ARBA" id="ARBA00022692"/>
    </source>
</evidence>
<evidence type="ECO:0000256" key="1">
    <source>
        <dbReference type="ARBA" id="ARBA00004141"/>
    </source>
</evidence>
<comment type="subcellular location">
    <subcellularLocation>
        <location evidence="1">Membrane</location>
        <topology evidence="1">Multi-pass membrane protein</topology>
    </subcellularLocation>
</comment>
<proteinExistence type="inferred from homology"/>
<keyword evidence="10 11" id="KW-0407">Ion channel</keyword>
<evidence type="ECO:0000256" key="12">
    <source>
        <dbReference type="SAM" id="Phobius"/>
    </source>
</evidence>
<evidence type="ECO:0000256" key="2">
    <source>
        <dbReference type="ARBA" id="ARBA00022448"/>
    </source>
</evidence>
<evidence type="ECO:0000256" key="5">
    <source>
        <dbReference type="ARBA" id="ARBA00022989"/>
    </source>
</evidence>
<dbReference type="AlphaFoldDB" id="A0AAD9PF69"/>
<evidence type="ECO:0000256" key="9">
    <source>
        <dbReference type="ARBA" id="ARBA00023201"/>
    </source>
</evidence>
<protein>
    <recommendedName>
        <fullName evidence="15">Amiloride-sensitive sodium channel</fullName>
    </recommendedName>
</protein>
<keyword evidence="7 11" id="KW-0406">Ion transport</keyword>
<dbReference type="Pfam" id="PF00858">
    <property type="entry name" value="ASC"/>
    <property type="match status" value="1"/>
</dbReference>
<name>A0AAD9PF69_RIDPI</name>
<accession>A0AAD9PF69</accession>
<comment type="similarity">
    <text evidence="11">Belongs to the amiloride-sensitive sodium channel (TC 1.A.6) family.</text>
</comment>
<dbReference type="PANTHER" id="PTHR11690:SF248">
    <property type="entry name" value="PICKPOCKET 17, ISOFORM A"/>
    <property type="match status" value="1"/>
</dbReference>
<evidence type="ECO:0008006" key="15">
    <source>
        <dbReference type="Google" id="ProtNLM"/>
    </source>
</evidence>
<dbReference type="PROSITE" id="PS01206">
    <property type="entry name" value="ASC"/>
    <property type="match status" value="1"/>
</dbReference>
<evidence type="ECO:0000256" key="6">
    <source>
        <dbReference type="ARBA" id="ARBA00023053"/>
    </source>
</evidence>
<evidence type="ECO:0000313" key="14">
    <source>
        <dbReference type="Proteomes" id="UP001209878"/>
    </source>
</evidence>
<sequence length="648" mass="73168">MSRVVRRRYVDAGERRRASLQEGGAVTRVFLEFADSTSMHGVPRIINARSLPARVFWSVICVGAFGMFFWQSGILLDKYFSYPKKVNMEVVQQPVQFPSVSICNSDHLSLVMANRLETLLKGVNVTHSDDDNDNVTQFLRKFDDFLLYSSTFFQVYTEVIPLERSFDHMLEVYSRLGLTANIGYDAASVAGVQRDDFIVNCRFMDDNCNIATSFRKLFDPYYFNCFTFSPASILQSGASRLQGVEYGLSLMLFTGSAGHLSTSNEFNYLIPGMQESDPALASGQGARVVVHSPDTRPHPTAEGYDILPGYSVTVGVRASENARIKRPHGNCSDHSTQTDSRNNTYKYTLISCQNQCIQKKIMATCGCVDNRIPDPIDFNGLPYCFQLPKMSASCFSLDETPLESACVAELRAYARMMDCRKEVYEMITIRDPHAIQTCNCFPPCNDVVYDASYSLSTLPERTDEHTAFYSILDKFLDNLSPAKKVLLRRMHGDNYEHVMGQMARLNVYIADNNIIKTTESADYDATRLVSDIGGQLGLWIGISVMTLFEVIQLFADVLRYLTAKGRKAGERPSQRTAADLATCTNKNYDPFNSYTQYTRNGDRYTTTNTNTSNDVYGEQNADDRYMYQYASPANNRRMRYELDKLTAL</sequence>
<evidence type="ECO:0000256" key="7">
    <source>
        <dbReference type="ARBA" id="ARBA00023065"/>
    </source>
</evidence>
<dbReference type="Proteomes" id="UP001209878">
    <property type="component" value="Unassembled WGS sequence"/>
</dbReference>
<dbReference type="EMBL" id="JAODUO010000007">
    <property type="protein sequence ID" value="KAK2193724.1"/>
    <property type="molecule type" value="Genomic_DNA"/>
</dbReference>
<dbReference type="GO" id="GO:0005886">
    <property type="term" value="C:plasma membrane"/>
    <property type="evidence" value="ECO:0007669"/>
    <property type="project" value="TreeGrafter"/>
</dbReference>
<dbReference type="Gene3D" id="2.60.470.10">
    <property type="entry name" value="Acid-sensing ion channels like domains"/>
    <property type="match status" value="1"/>
</dbReference>